<sequence length="85" mass="9391">MELIQNSSELCTLRNGSTAAYHVTIAGDVRNDINVPELIPGQHVQFELAPPFQRKTGGLHVTTGGLHVTWENHLGEKQVLDFTLQ</sequence>
<name>A0A5C4X5Z3_9MICO</name>
<dbReference type="RefSeq" id="WP_139467128.1">
    <property type="nucleotide sequence ID" value="NZ_JBHYOX010000003.1"/>
</dbReference>
<evidence type="ECO:0000313" key="2">
    <source>
        <dbReference type="Proteomes" id="UP000314223"/>
    </source>
</evidence>
<gene>
    <name evidence="1" type="ORF">FHQ09_01740</name>
</gene>
<proteinExistence type="predicted"/>
<dbReference type="EMBL" id="VDMQ01000001">
    <property type="protein sequence ID" value="TNM58027.1"/>
    <property type="molecule type" value="Genomic_DNA"/>
</dbReference>
<dbReference type="Proteomes" id="UP000314223">
    <property type="component" value="Unassembled WGS sequence"/>
</dbReference>
<dbReference type="AlphaFoldDB" id="A0A5C4X5Z3"/>
<comment type="caution">
    <text evidence="1">The sequence shown here is derived from an EMBL/GenBank/DDBJ whole genome shotgun (WGS) entry which is preliminary data.</text>
</comment>
<organism evidence="1 2">
    <name type="scientific">Brevibacterium sediminis</name>
    <dbReference type="NCBI Taxonomy" id="1857024"/>
    <lineage>
        <taxon>Bacteria</taxon>
        <taxon>Bacillati</taxon>
        <taxon>Actinomycetota</taxon>
        <taxon>Actinomycetes</taxon>
        <taxon>Micrococcales</taxon>
        <taxon>Brevibacteriaceae</taxon>
        <taxon>Brevibacterium</taxon>
    </lineage>
</organism>
<evidence type="ECO:0000313" key="1">
    <source>
        <dbReference type="EMBL" id="TNM58027.1"/>
    </source>
</evidence>
<reference evidence="1 2" key="1">
    <citation type="submission" date="2019-06" db="EMBL/GenBank/DDBJ databases">
        <authorList>
            <person name="Mardanova A.M."/>
            <person name="Pudova D.S."/>
            <person name="Shagimardanova E.I."/>
            <person name="Gogoleva N.E."/>
            <person name="Lutfullin M.T."/>
            <person name="Hadieva G.F."/>
            <person name="Sharipova M.R."/>
        </authorList>
    </citation>
    <scope>NUCLEOTIDE SEQUENCE [LARGE SCALE GENOMIC DNA]</scope>
    <source>
        <strain evidence="1 2">MG-1</strain>
    </source>
</reference>
<protein>
    <submittedName>
        <fullName evidence="1">Uncharacterized protein</fullName>
    </submittedName>
</protein>
<accession>A0A5C4X5Z3</accession>